<dbReference type="PANTHER" id="PTHR41523">
    <property type="entry name" value="TWO-COMPONENT SYSTEM SENSOR PROTEIN"/>
    <property type="match status" value="1"/>
</dbReference>
<dbReference type="InterPro" id="IPR035965">
    <property type="entry name" value="PAS-like_dom_sf"/>
</dbReference>
<organism evidence="11">
    <name type="scientific">Cyanothece sp. (strain PCC 7425 / ATCC 29141)</name>
    <dbReference type="NCBI Taxonomy" id="395961"/>
    <lineage>
        <taxon>Bacteria</taxon>
        <taxon>Bacillati</taxon>
        <taxon>Cyanobacteriota</taxon>
        <taxon>Cyanophyceae</taxon>
        <taxon>Gomontiellales</taxon>
        <taxon>Cyanothecaceae</taxon>
        <taxon>Cyanothece</taxon>
    </lineage>
</organism>
<gene>
    <name evidence="11" type="ordered locus">Cyan7425_4136</name>
</gene>
<dbReference type="HOGENOM" id="CLU_000445_114_10_3"/>
<evidence type="ECO:0000256" key="6">
    <source>
        <dbReference type="ARBA" id="ARBA00022741"/>
    </source>
</evidence>
<dbReference type="OrthoDB" id="436222at2"/>
<sequence>MVSPSSPAKPSPQALSLPRLSLRWVLVIPFVVLISSSVGIVGYLSFKSGEEAVTQLANELIDQMGDRITQHLDSYLGQAQAINLTNRAAVAAGTLDLNDFNAMGNYFYRQVRLFNFAYITFGGTDGSFIGSGNGPNNALEIAEIPRANPSELFSYTVDDQGNRVRLQEVLKNPQTNQDAWYVDGVKAGKPIWSSVYAWGDLPNHISISASTPVYNPQRQLLGVLGIDVELFQLSQFLKSLNAQHIGAIFILERSGLLIASSSQESPAPILDGKAQRLSALNSQEPLIREVTQDLISRFGRLEAITQAQLLRPNLNQRLFVKVIPYRDDYGLNWLIVSVVPEAEFMSQIQANTRTTVLLCAFTLGVALLLGLLTANWITAPIAQLSQASYAMAAGAEQQPLPTQTAIAELQTLAEAFELMSAQVYQSLDRVKIALQESKEKYQTLFQTLPIGISITDANGQLIEGNPASEQILGVSAQAQTERTYDAPDWRIIRPDGSPMPAAEFASVRALQENRHIENVEMGVVQSDGRIHWISTSAAPIPLEHYGVAIAYIDITESKQNEFELKQIESELRTALSEKVTLLQEVHHRVKNNLQVICSLLRLQKNRISVPQLAAVLEDSNNRILSMALVHQNLYESKKFAQVQLNDYVQSLMQALLQSYGGRSGQIKTQIQISPTAVVPLDQAVPCGLILNELITNAFKHGFADPDRQGSLTVRLTLEAGDYLLSVANNGEPLPAEFSLEQTRRSLGLQLMLVLTEQLQGCLRVEQTRDAAEELTIFSLRFHPSAVKTDL</sequence>
<evidence type="ECO:0000259" key="9">
    <source>
        <dbReference type="PROSITE" id="PS50112"/>
    </source>
</evidence>
<evidence type="ECO:0000256" key="5">
    <source>
        <dbReference type="ARBA" id="ARBA00022679"/>
    </source>
</evidence>
<dbReference type="GO" id="GO:0016020">
    <property type="term" value="C:membrane"/>
    <property type="evidence" value="ECO:0007669"/>
    <property type="project" value="UniProtKB-SubCell"/>
</dbReference>
<dbReference type="SMART" id="SM00387">
    <property type="entry name" value="HATPase_c"/>
    <property type="match status" value="1"/>
</dbReference>
<dbReference type="InterPro" id="IPR011495">
    <property type="entry name" value="Sig_transdc_His_kin_sub2_dim/P"/>
</dbReference>
<evidence type="ECO:0000256" key="4">
    <source>
        <dbReference type="ARBA" id="ARBA00022553"/>
    </source>
</evidence>
<dbReference type="EC" id="2.7.13.3" evidence="3"/>
<evidence type="ECO:0000256" key="8">
    <source>
        <dbReference type="ARBA" id="ARBA00022840"/>
    </source>
</evidence>
<dbReference type="CDD" id="cd00130">
    <property type="entry name" value="PAS"/>
    <property type="match status" value="1"/>
</dbReference>
<dbReference type="Gene3D" id="3.30.565.10">
    <property type="entry name" value="Histidine kinase-like ATPase, C-terminal domain"/>
    <property type="match status" value="1"/>
</dbReference>
<accession>B8HWM4</accession>
<dbReference type="PROSITE" id="PS50885">
    <property type="entry name" value="HAMP"/>
    <property type="match status" value="1"/>
</dbReference>
<dbReference type="SMART" id="SM00304">
    <property type="entry name" value="HAMP"/>
    <property type="match status" value="1"/>
</dbReference>
<dbReference type="eggNOG" id="COG5002">
    <property type="taxonomic scope" value="Bacteria"/>
</dbReference>
<dbReference type="PANTHER" id="PTHR41523:SF8">
    <property type="entry name" value="ETHYLENE RESPONSE SENSOR PROTEIN"/>
    <property type="match status" value="1"/>
</dbReference>
<dbReference type="EMBL" id="CP001344">
    <property type="protein sequence ID" value="ACL46450.1"/>
    <property type="molecule type" value="Genomic_DNA"/>
</dbReference>
<dbReference type="STRING" id="395961.Cyan7425_4136"/>
<dbReference type="GO" id="GO:0005524">
    <property type="term" value="F:ATP binding"/>
    <property type="evidence" value="ECO:0007669"/>
    <property type="project" value="UniProtKB-KW"/>
</dbReference>
<dbReference type="Gene3D" id="6.10.340.10">
    <property type="match status" value="1"/>
</dbReference>
<evidence type="ECO:0000259" key="10">
    <source>
        <dbReference type="PROSITE" id="PS50885"/>
    </source>
</evidence>
<evidence type="ECO:0000256" key="2">
    <source>
        <dbReference type="ARBA" id="ARBA00004370"/>
    </source>
</evidence>
<dbReference type="Pfam" id="PF02518">
    <property type="entry name" value="HATPase_c"/>
    <property type="match status" value="1"/>
</dbReference>
<dbReference type="InterPro" id="IPR000014">
    <property type="entry name" value="PAS"/>
</dbReference>
<evidence type="ECO:0000313" key="11">
    <source>
        <dbReference type="EMBL" id="ACL46450.1"/>
    </source>
</evidence>
<dbReference type="Gene3D" id="3.30.450.20">
    <property type="entry name" value="PAS domain"/>
    <property type="match status" value="2"/>
</dbReference>
<dbReference type="eggNOG" id="COG3920">
    <property type="taxonomic scope" value="Bacteria"/>
</dbReference>
<dbReference type="InterPro" id="IPR003594">
    <property type="entry name" value="HATPase_dom"/>
</dbReference>
<proteinExistence type="predicted"/>
<dbReference type="AlphaFoldDB" id="B8HWM4"/>
<dbReference type="Pfam" id="PF13188">
    <property type="entry name" value="PAS_8"/>
    <property type="match status" value="1"/>
</dbReference>
<keyword evidence="8" id="KW-0067">ATP-binding</keyword>
<feature type="domain" description="HAMP" evidence="10">
    <location>
        <begin position="375"/>
        <end position="428"/>
    </location>
</feature>
<evidence type="ECO:0000256" key="3">
    <source>
        <dbReference type="ARBA" id="ARBA00012438"/>
    </source>
</evidence>
<dbReference type="SUPFAM" id="SSF55785">
    <property type="entry name" value="PYP-like sensor domain (PAS domain)"/>
    <property type="match status" value="1"/>
</dbReference>
<dbReference type="PROSITE" id="PS50112">
    <property type="entry name" value="PAS"/>
    <property type="match status" value="1"/>
</dbReference>
<evidence type="ECO:0000256" key="1">
    <source>
        <dbReference type="ARBA" id="ARBA00000085"/>
    </source>
</evidence>
<protein>
    <recommendedName>
        <fullName evidence="3">histidine kinase</fullName>
        <ecNumber evidence="3">2.7.13.3</ecNumber>
    </recommendedName>
</protein>
<keyword evidence="6" id="KW-0547">Nucleotide-binding</keyword>
<dbReference type="KEGG" id="cyn:Cyan7425_4136"/>
<name>B8HWM4_CYAP4</name>
<dbReference type="InterPro" id="IPR036890">
    <property type="entry name" value="HATPase_C_sf"/>
</dbReference>
<comment type="catalytic activity">
    <reaction evidence="1">
        <text>ATP + protein L-histidine = ADP + protein N-phospho-L-histidine.</text>
        <dbReference type="EC" id="2.7.13.3"/>
    </reaction>
</comment>
<reference evidence="11" key="1">
    <citation type="submission" date="2009-01" db="EMBL/GenBank/DDBJ databases">
        <title>Complete sequence of chromosome Cyanothece sp. PCC 7425.</title>
        <authorList>
            <consortium name="US DOE Joint Genome Institute"/>
            <person name="Lucas S."/>
            <person name="Copeland A."/>
            <person name="Lapidus A."/>
            <person name="Glavina del Rio T."/>
            <person name="Dalin E."/>
            <person name="Tice H."/>
            <person name="Bruce D."/>
            <person name="Goodwin L."/>
            <person name="Pitluck S."/>
            <person name="Sims D."/>
            <person name="Meineke L."/>
            <person name="Brettin T."/>
            <person name="Detter J.C."/>
            <person name="Han C."/>
            <person name="Larimer F."/>
            <person name="Land M."/>
            <person name="Hauser L."/>
            <person name="Kyrpides N."/>
            <person name="Ovchinnikova G."/>
            <person name="Liberton M."/>
            <person name="Stoeckel J."/>
            <person name="Banerjee A."/>
            <person name="Singh A."/>
            <person name="Page L."/>
            <person name="Sato H."/>
            <person name="Zhao L."/>
            <person name="Sherman L."/>
            <person name="Pakrasi H."/>
            <person name="Richardson P."/>
        </authorList>
    </citation>
    <scope>NUCLEOTIDE SEQUENCE</scope>
    <source>
        <strain evidence="11">PCC 7425</strain>
    </source>
</reference>
<dbReference type="Pfam" id="PF00672">
    <property type="entry name" value="HAMP"/>
    <property type="match status" value="1"/>
</dbReference>
<dbReference type="InterPro" id="IPR003660">
    <property type="entry name" value="HAMP_dom"/>
</dbReference>
<dbReference type="CDD" id="cd06225">
    <property type="entry name" value="HAMP"/>
    <property type="match status" value="1"/>
</dbReference>
<dbReference type="SUPFAM" id="SSF55874">
    <property type="entry name" value="ATPase domain of HSP90 chaperone/DNA topoisomerase II/histidine kinase"/>
    <property type="match status" value="1"/>
</dbReference>
<keyword evidence="4" id="KW-0597">Phosphoprotein</keyword>
<dbReference type="Pfam" id="PF07568">
    <property type="entry name" value="HisKA_2"/>
    <property type="match status" value="1"/>
</dbReference>
<comment type="subcellular location">
    <subcellularLocation>
        <location evidence="2">Membrane</location>
    </subcellularLocation>
</comment>
<dbReference type="NCBIfam" id="TIGR00229">
    <property type="entry name" value="sensory_box"/>
    <property type="match status" value="1"/>
</dbReference>
<dbReference type="GO" id="GO:0007165">
    <property type="term" value="P:signal transduction"/>
    <property type="evidence" value="ECO:0007669"/>
    <property type="project" value="InterPro"/>
</dbReference>
<feature type="domain" description="PAS" evidence="9">
    <location>
        <begin position="437"/>
        <end position="477"/>
    </location>
</feature>
<evidence type="ECO:0000256" key="7">
    <source>
        <dbReference type="ARBA" id="ARBA00022777"/>
    </source>
</evidence>
<dbReference type="GO" id="GO:0004673">
    <property type="term" value="F:protein histidine kinase activity"/>
    <property type="evidence" value="ECO:0007669"/>
    <property type="project" value="UniProtKB-EC"/>
</dbReference>
<keyword evidence="7 11" id="KW-0418">Kinase</keyword>
<keyword evidence="5" id="KW-0808">Transferase</keyword>
<dbReference type="Pfam" id="PF22673">
    <property type="entry name" value="MCP-like_PDC_1"/>
    <property type="match status" value="1"/>
</dbReference>